<dbReference type="Gene3D" id="1.10.510.10">
    <property type="entry name" value="Transferase(Phosphotransferase) domain 1"/>
    <property type="match status" value="1"/>
</dbReference>
<keyword evidence="5" id="KW-0418">Kinase</keyword>
<feature type="binding site" evidence="1">
    <location>
        <position position="153"/>
    </location>
    <ligand>
        <name>ATP</name>
        <dbReference type="ChEBI" id="CHEBI:30616"/>
    </ligand>
</feature>
<organism evidence="5 6">
    <name type="scientific">Holothuria leucospilota</name>
    <name type="common">Black long sea cucumber</name>
    <name type="synonym">Mertensiothuria leucospilota</name>
    <dbReference type="NCBI Taxonomy" id="206669"/>
    <lineage>
        <taxon>Eukaryota</taxon>
        <taxon>Metazoa</taxon>
        <taxon>Echinodermata</taxon>
        <taxon>Eleutherozoa</taxon>
        <taxon>Echinozoa</taxon>
        <taxon>Holothuroidea</taxon>
        <taxon>Aspidochirotacea</taxon>
        <taxon>Aspidochirotida</taxon>
        <taxon>Holothuriidae</taxon>
        <taxon>Holothuria</taxon>
    </lineage>
</organism>
<evidence type="ECO:0000313" key="5">
    <source>
        <dbReference type="EMBL" id="KAJ8035025.1"/>
    </source>
</evidence>
<dbReference type="InterPro" id="IPR050122">
    <property type="entry name" value="RTK"/>
</dbReference>
<evidence type="ECO:0000256" key="1">
    <source>
        <dbReference type="PIRSR" id="PIRSR000615-2"/>
    </source>
</evidence>
<dbReference type="PIRSF" id="PIRSF000615">
    <property type="entry name" value="TyrPK_CSF1-R"/>
    <property type="match status" value="1"/>
</dbReference>
<reference evidence="5" key="1">
    <citation type="submission" date="2021-10" db="EMBL/GenBank/DDBJ databases">
        <title>Tropical sea cucumber genome reveals ecological adaptation and Cuvierian tubules defense mechanism.</title>
        <authorList>
            <person name="Chen T."/>
        </authorList>
    </citation>
    <scope>NUCLEOTIDE SEQUENCE</scope>
    <source>
        <strain evidence="5">Nanhai2018</strain>
        <tissue evidence="5">Muscle</tissue>
    </source>
</reference>
<dbReference type="GO" id="GO:0004714">
    <property type="term" value="F:transmembrane receptor protein tyrosine kinase activity"/>
    <property type="evidence" value="ECO:0007669"/>
    <property type="project" value="TreeGrafter"/>
</dbReference>
<dbReference type="InterPro" id="IPR011009">
    <property type="entry name" value="Kinase-like_dom_sf"/>
</dbReference>
<dbReference type="Proteomes" id="UP001152320">
    <property type="component" value="Chromosome 10"/>
</dbReference>
<keyword evidence="5" id="KW-0808">Transferase</keyword>
<gene>
    <name evidence="5" type="ORF">HOLleu_22101</name>
</gene>
<keyword evidence="2" id="KW-0479">Metal-binding</keyword>
<dbReference type="InterPro" id="IPR000719">
    <property type="entry name" value="Prot_kinase_dom"/>
</dbReference>
<keyword evidence="6" id="KW-1185">Reference proteome</keyword>
<comment type="caution">
    <text evidence="5">The sequence shown here is derived from an EMBL/GenBank/DDBJ whole genome shotgun (WGS) entry which is preliminary data.</text>
</comment>
<feature type="binding site" evidence="2">
    <location>
        <position position="167"/>
    </location>
    <ligand>
        <name>Mg(2+)</name>
        <dbReference type="ChEBI" id="CHEBI:18420"/>
    </ligand>
</feature>
<dbReference type="PROSITE" id="PS50011">
    <property type="entry name" value="PROTEIN_KINASE_DOM"/>
    <property type="match status" value="1"/>
</dbReference>
<evidence type="ECO:0000259" key="4">
    <source>
        <dbReference type="PROSITE" id="PS50011"/>
    </source>
</evidence>
<dbReference type="GO" id="GO:0007169">
    <property type="term" value="P:cell surface receptor protein tyrosine kinase signaling pathway"/>
    <property type="evidence" value="ECO:0007669"/>
    <property type="project" value="TreeGrafter"/>
</dbReference>
<dbReference type="PANTHER" id="PTHR24416:SF611">
    <property type="entry name" value="TYROSINE-PROTEIN KINASE TRANSMEMBRANE RECEPTOR ROR"/>
    <property type="match status" value="1"/>
</dbReference>
<keyword evidence="1" id="KW-0547">Nucleotide-binding</keyword>
<feature type="site" description="Important for interaction with phosphotyrosine-binding proteins" evidence="3">
    <location>
        <position position="291"/>
    </location>
</feature>
<dbReference type="OrthoDB" id="535945at2759"/>
<dbReference type="AlphaFoldDB" id="A0A9Q1H793"/>
<name>A0A9Q1H793_HOLLE</name>
<dbReference type="EMBL" id="JAIZAY010000010">
    <property type="protein sequence ID" value="KAJ8035025.1"/>
    <property type="molecule type" value="Genomic_DNA"/>
</dbReference>
<proteinExistence type="predicted"/>
<keyword evidence="5" id="KW-0675">Receptor</keyword>
<protein>
    <submittedName>
        <fullName evidence="5">Tyrosine kinase receptor Cad96Ca</fullName>
    </submittedName>
</protein>
<evidence type="ECO:0000313" key="6">
    <source>
        <dbReference type="Proteomes" id="UP001152320"/>
    </source>
</evidence>
<keyword evidence="2" id="KW-0460">Magnesium</keyword>
<keyword evidence="1" id="KW-0067">ATP-binding</keyword>
<sequence length="320" mass="37487">MRDDVPVMTFIPSKSFLKYFKGSYNRSGKCGYVLVKTVKEHAYVKDIYTFVKQSKLMESLPKHENVVALLGISEEEMPIYSYHEYVECLTLRNYMLRNYQSSGLSASSSFTRNSRDSRGNNITIELYEFAEDVASGMCFLISQNFKHPALSLRKVLLSNSGQCKLYDIWPEEMSSDRIRHLLQRKDPPLAWMAPECIFLGQYHLNTDVWSYGVFMWELFSFGETPFKNMSTFEIEKEVRNSRNLPMPPNCPGAIFNLMLSSWNKDAEKRPHFDNILKQLSCLLQNLQHENYNQREVDEIQERNSQQYHKYFTLESPSTDR</sequence>
<accession>A0A9Q1H793</accession>
<dbReference type="GO" id="GO:0046872">
    <property type="term" value="F:metal ion binding"/>
    <property type="evidence" value="ECO:0007669"/>
    <property type="project" value="UniProtKB-KW"/>
</dbReference>
<dbReference type="GO" id="GO:0005886">
    <property type="term" value="C:plasma membrane"/>
    <property type="evidence" value="ECO:0007669"/>
    <property type="project" value="TreeGrafter"/>
</dbReference>
<dbReference type="Pfam" id="PF07714">
    <property type="entry name" value="PK_Tyr_Ser-Thr"/>
    <property type="match status" value="1"/>
</dbReference>
<feature type="domain" description="Protein kinase" evidence="4">
    <location>
        <begin position="5"/>
        <end position="291"/>
    </location>
</feature>
<dbReference type="SUPFAM" id="SSF56112">
    <property type="entry name" value="Protein kinase-like (PK-like)"/>
    <property type="match status" value="1"/>
</dbReference>
<dbReference type="GO" id="GO:0005524">
    <property type="term" value="F:ATP binding"/>
    <property type="evidence" value="ECO:0007669"/>
    <property type="project" value="UniProtKB-KW"/>
</dbReference>
<evidence type="ECO:0000256" key="2">
    <source>
        <dbReference type="PIRSR" id="PIRSR000615-3"/>
    </source>
</evidence>
<dbReference type="InterPro" id="IPR001245">
    <property type="entry name" value="Ser-Thr/Tyr_kinase_cat_dom"/>
</dbReference>
<dbReference type="PANTHER" id="PTHR24416">
    <property type="entry name" value="TYROSINE-PROTEIN KINASE RECEPTOR"/>
    <property type="match status" value="1"/>
</dbReference>
<evidence type="ECO:0000256" key="3">
    <source>
        <dbReference type="PIRSR" id="PIRSR000615-4"/>
    </source>
</evidence>
<dbReference type="PRINTS" id="PR00109">
    <property type="entry name" value="TYRKINASE"/>
</dbReference>
<dbReference type="GO" id="GO:0043235">
    <property type="term" value="C:receptor complex"/>
    <property type="evidence" value="ECO:0007669"/>
    <property type="project" value="TreeGrafter"/>
</dbReference>